<dbReference type="GO" id="GO:0004553">
    <property type="term" value="F:hydrolase activity, hydrolyzing O-glycosyl compounds"/>
    <property type="evidence" value="ECO:0007669"/>
    <property type="project" value="InterPro"/>
</dbReference>
<dbReference type="SUPFAM" id="SSF50685">
    <property type="entry name" value="Barwin-like endoglucanases"/>
    <property type="match status" value="1"/>
</dbReference>
<evidence type="ECO:0000256" key="1">
    <source>
        <dbReference type="ARBA" id="ARBA00022729"/>
    </source>
</evidence>
<gene>
    <name evidence="4" type="ORF">AM592_12080</name>
</gene>
<dbReference type="CDD" id="cd22786">
    <property type="entry name" value="DPBB_YuiC-like"/>
    <property type="match status" value="1"/>
</dbReference>
<protein>
    <recommendedName>
        <fullName evidence="3">3D domain-containing protein</fullName>
    </recommendedName>
</protein>
<dbReference type="OrthoDB" id="9798935at2"/>
<dbReference type="Gene3D" id="2.40.40.10">
    <property type="entry name" value="RlpA-like domain"/>
    <property type="match status" value="1"/>
</dbReference>
<keyword evidence="5" id="KW-1185">Reference proteome</keyword>
<dbReference type="GO" id="GO:0019867">
    <property type="term" value="C:outer membrane"/>
    <property type="evidence" value="ECO:0007669"/>
    <property type="project" value="InterPro"/>
</dbReference>
<dbReference type="PANTHER" id="PTHR39160">
    <property type="entry name" value="CELL WALL-BINDING PROTEIN YOCH"/>
    <property type="match status" value="1"/>
</dbReference>
<dbReference type="Proteomes" id="UP000067625">
    <property type="component" value="Chromosome"/>
</dbReference>
<dbReference type="EMBL" id="CP012600">
    <property type="protein sequence ID" value="ALC82233.1"/>
    <property type="molecule type" value="Genomic_DNA"/>
</dbReference>
<feature type="domain" description="3D" evidence="3">
    <location>
        <begin position="131"/>
        <end position="192"/>
    </location>
</feature>
<evidence type="ECO:0000313" key="5">
    <source>
        <dbReference type="Proteomes" id="UP000067625"/>
    </source>
</evidence>
<dbReference type="GO" id="GO:0009254">
    <property type="term" value="P:peptidoglycan turnover"/>
    <property type="evidence" value="ECO:0007669"/>
    <property type="project" value="InterPro"/>
</dbReference>
<accession>A0A0M4G9V0</accession>
<organism evidence="4 5">
    <name type="scientific">Bacillus gobiensis</name>
    <dbReference type="NCBI Taxonomy" id="1441095"/>
    <lineage>
        <taxon>Bacteria</taxon>
        <taxon>Bacillati</taxon>
        <taxon>Bacillota</taxon>
        <taxon>Bacilli</taxon>
        <taxon>Bacillales</taxon>
        <taxon>Bacillaceae</taxon>
        <taxon>Bacillus</taxon>
    </lineage>
</organism>
<dbReference type="Pfam" id="PF06725">
    <property type="entry name" value="3D"/>
    <property type="match status" value="1"/>
</dbReference>
<dbReference type="InterPro" id="IPR036908">
    <property type="entry name" value="RlpA-like_sf"/>
</dbReference>
<proteinExistence type="predicted"/>
<evidence type="ECO:0000259" key="3">
    <source>
        <dbReference type="Pfam" id="PF06725"/>
    </source>
</evidence>
<reference evidence="4 5" key="2">
    <citation type="journal article" date="2016" name="Int. J. Syst. Evol. Microbiol.">
        <title>Bacillus gobiensis sp. nov., isolated from a soil sample.</title>
        <authorList>
            <person name="Liu B."/>
            <person name="Liu G.H."/>
            <person name="Cetin S."/>
            <person name="Schumann P."/>
            <person name="Pan Z.Z."/>
            <person name="Chen Q.Q."/>
        </authorList>
    </citation>
    <scope>NUCLEOTIDE SEQUENCE [LARGE SCALE GENOMIC DNA]</scope>
    <source>
        <strain evidence="4 5">FJAT-4402</strain>
    </source>
</reference>
<dbReference type="AlphaFoldDB" id="A0A0M4G9V0"/>
<sequence>MKNTIQLAKRTMMLSLFLLAAMTTFFAVSGVEAKDLSKWIKEQQELSIKQVGIMFKKFNTGEAAETQVFAAQEDAKAASKKLEAFDLSKYPKQKVVATGYTAGVESTGKNTNHPQYGITYSGVKVKRDIFSTVAADPSIFPIGTILFIPGYGYGVVADTGSAIKGHRLDLYFETVDDVYDKWGKKTVDVIVVRKGSGKLDEETLTRLNEDKTLQVLRDQNKIEKK</sequence>
<feature type="chain" id="PRO_5005794676" description="3D domain-containing protein" evidence="2">
    <location>
        <begin position="34"/>
        <end position="225"/>
    </location>
</feature>
<dbReference type="InterPro" id="IPR051933">
    <property type="entry name" value="Resuscitation_pf_RpfB"/>
</dbReference>
<dbReference type="InterPro" id="IPR010611">
    <property type="entry name" value="3D_dom"/>
</dbReference>
<evidence type="ECO:0000313" key="4">
    <source>
        <dbReference type="EMBL" id="ALC82233.1"/>
    </source>
</evidence>
<evidence type="ECO:0000256" key="2">
    <source>
        <dbReference type="SAM" id="SignalP"/>
    </source>
</evidence>
<dbReference type="PATRIC" id="fig|1441095.3.peg.2645"/>
<dbReference type="PANTHER" id="PTHR39160:SF4">
    <property type="entry name" value="RESUSCITATION-PROMOTING FACTOR RPFB"/>
    <property type="match status" value="1"/>
</dbReference>
<dbReference type="RefSeq" id="WP_053604018.1">
    <property type="nucleotide sequence ID" value="NZ_CP012600.1"/>
</dbReference>
<dbReference type="STRING" id="1441095.AM592_12080"/>
<name>A0A0M4G9V0_9BACI</name>
<reference evidence="5" key="1">
    <citation type="submission" date="2015-08" db="EMBL/GenBank/DDBJ databases">
        <title>Genome sequencing project for genomic taxonomy and phylogenomics of Bacillus-like bacteria.</title>
        <authorList>
            <person name="Liu B."/>
            <person name="Wang J."/>
            <person name="Zhu Y."/>
            <person name="Liu G."/>
            <person name="Chen Q."/>
            <person name="Chen Z."/>
            <person name="Lan J."/>
            <person name="Che J."/>
            <person name="Ge C."/>
            <person name="Shi H."/>
            <person name="Pan Z."/>
            <person name="Liu X."/>
        </authorList>
    </citation>
    <scope>NUCLEOTIDE SEQUENCE [LARGE SCALE GENOMIC DNA]</scope>
    <source>
        <strain evidence="5">FJAT-4402</strain>
    </source>
</reference>
<keyword evidence="1 2" id="KW-0732">Signal</keyword>
<feature type="signal peptide" evidence="2">
    <location>
        <begin position="1"/>
        <end position="33"/>
    </location>
</feature>